<evidence type="ECO:0000313" key="3">
    <source>
        <dbReference type="Proteomes" id="UP000243217"/>
    </source>
</evidence>
<dbReference type="AlphaFoldDB" id="A0A1V9YUF7"/>
<evidence type="ECO:0000313" key="2">
    <source>
        <dbReference type="EMBL" id="OQR89362.1"/>
    </source>
</evidence>
<evidence type="ECO:0000256" key="1">
    <source>
        <dbReference type="ARBA" id="ARBA00022737"/>
    </source>
</evidence>
<dbReference type="Gene3D" id="3.80.10.10">
    <property type="entry name" value="Ribonuclease Inhibitor"/>
    <property type="match status" value="3"/>
</dbReference>
<dbReference type="Proteomes" id="UP000243217">
    <property type="component" value="Unassembled WGS sequence"/>
</dbReference>
<accession>A0A1V9YUF7</accession>
<proteinExistence type="predicted"/>
<dbReference type="OrthoDB" id="106882at2759"/>
<dbReference type="InterPro" id="IPR001611">
    <property type="entry name" value="Leu-rich_rpt"/>
</dbReference>
<comment type="caution">
    <text evidence="2">The sequence shown here is derived from an EMBL/GenBank/DDBJ whole genome shotgun (WGS) entry which is preliminary data.</text>
</comment>
<dbReference type="PANTHER" id="PTHR24111:SF0">
    <property type="entry name" value="LEUCINE-RICH REPEAT-CONTAINING PROTEIN"/>
    <property type="match status" value="1"/>
</dbReference>
<dbReference type="SUPFAM" id="SSF52047">
    <property type="entry name" value="RNI-like"/>
    <property type="match status" value="1"/>
</dbReference>
<reference evidence="2 3" key="1">
    <citation type="journal article" date="2014" name="Genome Biol. Evol.">
        <title>The secreted proteins of Achlya hypogyna and Thraustotheca clavata identify the ancestral oomycete secretome and reveal gene acquisitions by horizontal gene transfer.</title>
        <authorList>
            <person name="Misner I."/>
            <person name="Blouin N."/>
            <person name="Leonard G."/>
            <person name="Richards T.A."/>
            <person name="Lane C.E."/>
        </authorList>
    </citation>
    <scope>NUCLEOTIDE SEQUENCE [LARGE SCALE GENOMIC DNA]</scope>
    <source>
        <strain evidence="2 3">ATCC 34112</strain>
    </source>
</reference>
<dbReference type="Pfam" id="PF13516">
    <property type="entry name" value="LRR_6"/>
    <property type="match status" value="3"/>
</dbReference>
<protein>
    <submittedName>
        <fullName evidence="2">Uncharacterized protein</fullName>
    </submittedName>
</protein>
<gene>
    <name evidence="2" type="ORF">THRCLA_09775</name>
</gene>
<dbReference type="EMBL" id="JNBS01002768">
    <property type="protein sequence ID" value="OQR89362.1"/>
    <property type="molecule type" value="Genomic_DNA"/>
</dbReference>
<dbReference type="STRING" id="74557.A0A1V9YUF7"/>
<dbReference type="SMART" id="SM00368">
    <property type="entry name" value="LRR_RI"/>
    <property type="match status" value="6"/>
</dbReference>
<dbReference type="PANTHER" id="PTHR24111">
    <property type="entry name" value="LEUCINE-RICH REPEAT-CONTAINING PROTEIN 34"/>
    <property type="match status" value="1"/>
</dbReference>
<name>A0A1V9YUF7_9STRA</name>
<keyword evidence="1" id="KW-0677">Repeat</keyword>
<organism evidence="2 3">
    <name type="scientific">Thraustotheca clavata</name>
    <dbReference type="NCBI Taxonomy" id="74557"/>
    <lineage>
        <taxon>Eukaryota</taxon>
        <taxon>Sar</taxon>
        <taxon>Stramenopiles</taxon>
        <taxon>Oomycota</taxon>
        <taxon>Saprolegniomycetes</taxon>
        <taxon>Saprolegniales</taxon>
        <taxon>Achlyaceae</taxon>
        <taxon>Thraustotheca</taxon>
    </lineage>
</organism>
<keyword evidence="3" id="KW-1185">Reference proteome</keyword>
<dbReference type="InterPro" id="IPR032675">
    <property type="entry name" value="LRR_dom_sf"/>
</dbReference>
<sequence>MDGSIEGYTGLILPGNTVQHFNKKVTNSDIISLTSAVLDQQVLDLYVIDFQQNLIGEIDEKDSEVHLTATRALAKLFHTIEGYTCALTQVNLCGNNLNGECVSILCSALINNKTIKVLNLRRNPLEDDGAMYVAEMLESNTCLEQVDIGDTEFGHGSLIAMATALTKNRTLKSINLDNPVVKTLEEEALQHIAKMLQNNKSLQHISLCKHNMTDVGAQVLAERLLENRTLTSLHLRANKIGGFGSEAIAALLLSGSNIIELDLSANRMCNEGAEAFETVLSTSDRLKTLCVGHNSIQDEGLARLAYGILHNKRSALTKLLVWGNDFGEIAPTAFDALANAKHKILHLDIKPYTVDEKIMIAKKIVDED</sequence>
<dbReference type="InterPro" id="IPR052201">
    <property type="entry name" value="LRR-containing_regulator"/>
</dbReference>